<dbReference type="RefSeq" id="XP_004260483.1">
    <property type="nucleotide sequence ID" value="XM_004260435.1"/>
</dbReference>
<organism evidence="2 3">
    <name type="scientific">Entamoeba invadens IP1</name>
    <dbReference type="NCBI Taxonomy" id="370355"/>
    <lineage>
        <taxon>Eukaryota</taxon>
        <taxon>Amoebozoa</taxon>
        <taxon>Evosea</taxon>
        <taxon>Archamoebae</taxon>
        <taxon>Mastigamoebida</taxon>
        <taxon>Entamoebidae</taxon>
        <taxon>Entamoeba</taxon>
    </lineage>
</organism>
<evidence type="ECO:0000313" key="3">
    <source>
        <dbReference type="Proteomes" id="UP000014680"/>
    </source>
</evidence>
<sequence>MVYTNMRKVATKKNYKILVDKDKRTFVDGKLYFPLGSYMNSITDLDINNFTGSPFNLMVSYPMLDKKQLDYVYTKSNGQIRVINNFSPAVTYSKDNAVLEEKLNWAKARIEEWKTSNGLFGYYMADEPGVSILPSLSAATWAIRDNDENHIAWPAVNQRFILGKLKEGFDVVGIPDYPVQTFDDLQSVWIVAEQGRKRMGNTRAMWNIPQIFDWTVYNKTEKLDWSKEFAPTEVQLKNMVYQTIVGGAMGIIYYDYSEVVTMDYKAKFTTEWEKIKKVTKELKDNYVDIIYSNAKTNKGYKLPLFTGVNKDNYLGWRMFRKNNKDYILIVNVRNVATTYKFTKPSTATLKKIDGKSTYTDTNNVITIALQAMDVMWFEGTDTNFTSDESKYSTPNIKSEFVEANAIDNEDLGDFPELPTTPEDPSNPPINDQSDATYGIIVVVLAFAALLIL</sequence>
<dbReference type="OrthoDB" id="25315at2759"/>
<protein>
    <submittedName>
        <fullName evidence="2">Uncharacterized protein</fullName>
    </submittedName>
</protein>
<evidence type="ECO:0000313" key="2">
    <source>
        <dbReference type="EMBL" id="ELP93712.1"/>
    </source>
</evidence>
<evidence type="ECO:0000256" key="1">
    <source>
        <dbReference type="SAM" id="MobiDB-lite"/>
    </source>
</evidence>
<feature type="region of interest" description="Disordered" evidence="1">
    <location>
        <begin position="409"/>
        <end position="431"/>
    </location>
</feature>
<dbReference type="AlphaFoldDB" id="A0A0A1UGV5"/>
<gene>
    <name evidence="2" type="ORF">EIN_432740</name>
</gene>
<dbReference type="EMBL" id="KB206267">
    <property type="protein sequence ID" value="ELP93712.1"/>
    <property type="molecule type" value="Genomic_DNA"/>
</dbReference>
<proteinExistence type="predicted"/>
<name>A0A0A1UGV5_ENTIV</name>
<accession>A0A0A1UGV5</accession>
<keyword evidence="3" id="KW-1185">Reference proteome</keyword>
<dbReference type="KEGG" id="eiv:EIN_432740"/>
<dbReference type="GeneID" id="14892684"/>
<dbReference type="VEuPathDB" id="AmoebaDB:EIN_432740"/>
<reference evidence="2 3" key="1">
    <citation type="submission" date="2012-10" db="EMBL/GenBank/DDBJ databases">
        <authorList>
            <person name="Zafar N."/>
            <person name="Inman J."/>
            <person name="Hall N."/>
            <person name="Lorenzi H."/>
            <person name="Caler E."/>
        </authorList>
    </citation>
    <scope>NUCLEOTIDE SEQUENCE [LARGE SCALE GENOMIC DNA]</scope>
    <source>
        <strain evidence="2 3">IP1</strain>
    </source>
</reference>
<dbReference type="Proteomes" id="UP000014680">
    <property type="component" value="Unassembled WGS sequence"/>
</dbReference>